<dbReference type="Proteomes" id="UP000183809">
    <property type="component" value="Unassembled WGS sequence"/>
</dbReference>
<dbReference type="EMBL" id="MNUE01000026">
    <property type="protein sequence ID" value="OJD33910.1"/>
    <property type="molecule type" value="Genomic_DNA"/>
</dbReference>
<keyword evidence="3" id="KW-1185">Reference proteome</keyword>
<feature type="compositionally biased region" description="Polar residues" evidence="1">
    <location>
        <begin position="804"/>
        <end position="815"/>
    </location>
</feature>
<evidence type="ECO:0000256" key="1">
    <source>
        <dbReference type="SAM" id="MobiDB-lite"/>
    </source>
</evidence>
<protein>
    <submittedName>
        <fullName evidence="2">Uncharacterized protein</fullName>
    </submittedName>
</protein>
<organism evidence="2 3">
    <name type="scientific">Diplodia corticola</name>
    <dbReference type="NCBI Taxonomy" id="236234"/>
    <lineage>
        <taxon>Eukaryota</taxon>
        <taxon>Fungi</taxon>
        <taxon>Dikarya</taxon>
        <taxon>Ascomycota</taxon>
        <taxon>Pezizomycotina</taxon>
        <taxon>Dothideomycetes</taxon>
        <taxon>Dothideomycetes incertae sedis</taxon>
        <taxon>Botryosphaeriales</taxon>
        <taxon>Botryosphaeriaceae</taxon>
        <taxon>Diplodia</taxon>
    </lineage>
</organism>
<evidence type="ECO:0000313" key="2">
    <source>
        <dbReference type="EMBL" id="OJD33910.1"/>
    </source>
</evidence>
<feature type="compositionally biased region" description="Basic and acidic residues" evidence="1">
    <location>
        <begin position="793"/>
        <end position="803"/>
    </location>
</feature>
<feature type="compositionally biased region" description="Polar residues" evidence="1">
    <location>
        <begin position="699"/>
        <end position="708"/>
    </location>
</feature>
<feature type="compositionally biased region" description="Basic and acidic residues" evidence="1">
    <location>
        <begin position="612"/>
        <end position="632"/>
    </location>
</feature>
<proteinExistence type="predicted"/>
<feature type="compositionally biased region" description="Low complexity" evidence="1">
    <location>
        <begin position="688"/>
        <end position="698"/>
    </location>
</feature>
<accession>A0A1J9QXZ5</accession>
<feature type="compositionally biased region" description="Polar residues" evidence="1">
    <location>
        <begin position="8"/>
        <end position="17"/>
    </location>
</feature>
<name>A0A1J9QXZ5_9PEZI</name>
<dbReference type="GeneID" id="31013650"/>
<feature type="compositionally biased region" description="Polar residues" evidence="1">
    <location>
        <begin position="278"/>
        <end position="293"/>
    </location>
</feature>
<comment type="caution">
    <text evidence="2">The sequence shown here is derived from an EMBL/GenBank/DDBJ whole genome shotgun (WGS) entry which is preliminary data.</text>
</comment>
<dbReference type="AlphaFoldDB" id="A0A1J9QXZ5"/>
<feature type="region of interest" description="Disordered" evidence="1">
    <location>
        <begin position="505"/>
        <end position="572"/>
    </location>
</feature>
<feature type="compositionally biased region" description="Polar residues" evidence="1">
    <location>
        <begin position="517"/>
        <end position="530"/>
    </location>
</feature>
<feature type="region of interest" description="Disordered" evidence="1">
    <location>
        <begin position="278"/>
        <end position="303"/>
    </location>
</feature>
<dbReference type="OrthoDB" id="10689714at2759"/>
<evidence type="ECO:0000313" key="3">
    <source>
        <dbReference type="Proteomes" id="UP000183809"/>
    </source>
</evidence>
<reference evidence="2 3" key="1">
    <citation type="submission" date="2016-10" db="EMBL/GenBank/DDBJ databases">
        <title>Proteomics and genomics reveal pathogen-plant mechanisms compatible with a hemibiotrophic lifestyle of Diplodia corticola.</title>
        <authorList>
            <person name="Fernandes I."/>
            <person name="De Jonge R."/>
            <person name="Van De Peer Y."/>
            <person name="Devreese B."/>
            <person name="Alves A."/>
            <person name="Esteves A.C."/>
        </authorList>
    </citation>
    <scope>NUCLEOTIDE SEQUENCE [LARGE SCALE GENOMIC DNA]</scope>
    <source>
        <strain evidence="2 3">CBS 112549</strain>
    </source>
</reference>
<feature type="region of interest" description="Disordered" evidence="1">
    <location>
        <begin position="594"/>
        <end position="645"/>
    </location>
</feature>
<sequence length="888" mass="95759">MPAPTRASMLTQQSAPAENSLIPNRRRGSARHRPPRHPSRPPPSTVVQRPGAPPVRGTADSPIVLDDSSPHCARNTTEERAAASSPRAPPSTPRRSVRNRTHVSSYNELDSPSTSFATFVAHGHVQSQITHKVPASTIGDFPARDITASSPSLVERSSPLDANRPRATAPPRRTLDFSALRTPHISPSHSAVNADIIQTPNRRPIARFSAPKGLTAAGAKSDLADMTPSDGEMRDIETARSSGTLQTGPPTSFSRFANNLSRQPSSFQSLEECLTQQGGSATVSRTPFTSQYSARPGQGPTAAPVQVLPTTSTHHHSTIPAISLHDFDDPDEEIHPSKNTVPMGNRAPHSTPAADGPPITRAPPILSVALERLDVQPSSSGDCMDVVTTVRQIKQESAPDTHESLLEDLEGDRVAIGGEKIAGLGKEGAMAVKVGTASREGANLSANFTNSAFTHNSSDIHNMSKHNKAQLSPIAEEEAEESAKGGELPEELAEASLEDAKAAHQLGSEANDATAKNPATDNFLGSSSNEIGRLRRRSPLNPSVYNPSRRLLGPTTKKPRKGKQDHIGSQTREFNRYLDTIPLPKDFYVREKEYSSPLSSKPGLLEPPTPVVRDECGPKAQDGDSGVHEVKSRAPRPNPNGPHNASLVRNELLGCYTDAIPMSPTALARTRKNKAAQRASGSDRLDTLRTTTGTPPASSSQNVANSRVQGDIRIGGSRALDDSTHDVGFRARGRINRMAEYLAEHGKDLPDNNNTEMANADRQTAEARHRRGSEEIEHSMPRPKRRRLANRGDNQRHEERAHNTDFNPAVNQLPTLDSLRLPTLSSFEPHPHPTEQLPTLASLRLPMPSSSNRRAQSADPRMEISETSTAAASLGPHAMHTPDRGDEH</sequence>
<feature type="region of interest" description="Disordered" evidence="1">
    <location>
        <begin position="668"/>
        <end position="708"/>
    </location>
</feature>
<feature type="compositionally biased region" description="Basic residues" evidence="1">
    <location>
        <begin position="24"/>
        <end position="39"/>
    </location>
</feature>
<dbReference type="RefSeq" id="XP_020130170.1">
    <property type="nucleotide sequence ID" value="XM_020273389.1"/>
</dbReference>
<feature type="compositionally biased region" description="Basic and acidic residues" evidence="1">
    <location>
        <begin position="763"/>
        <end position="780"/>
    </location>
</feature>
<feature type="region of interest" description="Disordered" evidence="1">
    <location>
        <begin position="149"/>
        <end position="170"/>
    </location>
</feature>
<feature type="region of interest" description="Disordered" evidence="1">
    <location>
        <begin position="456"/>
        <end position="489"/>
    </location>
</feature>
<feature type="region of interest" description="Disordered" evidence="1">
    <location>
        <begin position="745"/>
        <end position="888"/>
    </location>
</feature>
<feature type="region of interest" description="Disordered" evidence="1">
    <location>
        <begin position="329"/>
        <end position="359"/>
    </location>
</feature>
<feature type="region of interest" description="Disordered" evidence="1">
    <location>
        <begin position="1"/>
        <end position="100"/>
    </location>
</feature>
<gene>
    <name evidence="2" type="ORF">BKCO1_26000131</name>
</gene>